<evidence type="ECO:0000313" key="1">
    <source>
        <dbReference type="EMBL" id="CAL0308172.1"/>
    </source>
</evidence>
<proteinExistence type="predicted"/>
<organism evidence="1 2">
    <name type="scientific">Lupinus luteus</name>
    <name type="common">European yellow lupine</name>
    <dbReference type="NCBI Taxonomy" id="3873"/>
    <lineage>
        <taxon>Eukaryota</taxon>
        <taxon>Viridiplantae</taxon>
        <taxon>Streptophyta</taxon>
        <taxon>Embryophyta</taxon>
        <taxon>Tracheophyta</taxon>
        <taxon>Spermatophyta</taxon>
        <taxon>Magnoliopsida</taxon>
        <taxon>eudicotyledons</taxon>
        <taxon>Gunneridae</taxon>
        <taxon>Pentapetalae</taxon>
        <taxon>rosids</taxon>
        <taxon>fabids</taxon>
        <taxon>Fabales</taxon>
        <taxon>Fabaceae</taxon>
        <taxon>Papilionoideae</taxon>
        <taxon>50 kb inversion clade</taxon>
        <taxon>genistoids sensu lato</taxon>
        <taxon>core genistoids</taxon>
        <taxon>Genisteae</taxon>
        <taxon>Lupinus</taxon>
    </lineage>
</organism>
<dbReference type="Proteomes" id="UP001497480">
    <property type="component" value="Unassembled WGS sequence"/>
</dbReference>
<name>A0AAV1WH11_LUPLU</name>
<dbReference type="EMBL" id="CAXHTB010000006">
    <property type="protein sequence ID" value="CAL0308172.1"/>
    <property type="molecule type" value="Genomic_DNA"/>
</dbReference>
<evidence type="ECO:0000313" key="2">
    <source>
        <dbReference type="Proteomes" id="UP001497480"/>
    </source>
</evidence>
<comment type="caution">
    <text evidence="1">The sequence shown here is derived from an EMBL/GenBank/DDBJ whole genome shotgun (WGS) entry which is preliminary data.</text>
</comment>
<protein>
    <submittedName>
        <fullName evidence="1">Uncharacterized protein</fullName>
    </submittedName>
</protein>
<keyword evidence="2" id="KW-1185">Reference proteome</keyword>
<reference evidence="1 2" key="1">
    <citation type="submission" date="2024-03" db="EMBL/GenBank/DDBJ databases">
        <authorList>
            <person name="Martinez-Hernandez J."/>
        </authorList>
    </citation>
    <scope>NUCLEOTIDE SEQUENCE [LARGE SCALE GENOMIC DNA]</scope>
</reference>
<dbReference type="AlphaFoldDB" id="A0AAV1WH11"/>
<sequence length="201" mass="21974">MHLGNSTDFIVPNTLTWKSLGGYIGGSPRLGILWRVSRPHANKYLRSKNLPCYRVAPDKRRNEAFSVKLRDDRSYAEEVRGCGGGEVMASALHCDMKPSTRKEVRALLLLSALDSDLGWLGRYLVGRIVESVTLASVQGLLKEGGTLTVTARPLGGKSVLLAPMDGECVKEVLSDASIWSSNTFISLVPWSVDCVEAERLV</sequence>
<accession>A0AAV1WH11</accession>
<gene>
    <name evidence="1" type="ORF">LLUT_LOCUS9232</name>
</gene>